<dbReference type="RefSeq" id="WP_089066783.1">
    <property type="nucleotide sequence ID" value="NZ_CP022358.1"/>
</dbReference>
<dbReference type="EMBL" id="CP022358">
    <property type="protein sequence ID" value="ASK67707.1"/>
    <property type="molecule type" value="Genomic_DNA"/>
</dbReference>
<evidence type="ECO:0000313" key="3">
    <source>
        <dbReference type="EMBL" id="ASK67707.1"/>
    </source>
</evidence>
<keyword evidence="1" id="KW-1133">Transmembrane helix</keyword>
<evidence type="ECO:0000256" key="1">
    <source>
        <dbReference type="SAM" id="Phobius"/>
    </source>
</evidence>
<dbReference type="InterPro" id="IPR027783">
    <property type="entry name" value="Bacterial_PH-related"/>
</dbReference>
<sequence length="172" mass="19062">MVTQFFSLAPLTQTSILSFIILLLGLAGVLWMLWVKPMPKVAKSASLGILLVMIGGFSWVFYQSHNAEIALTDTELKLDIPYYKVQLARSELLVEQARLIDLKQEADLAPSFKTNGIGMPGFQLGWFNLKGKGKAFVAVTDKSELVLVPTTRGYNLLLSVPEGEKFISQLQK</sequence>
<keyword evidence="1" id="KW-0472">Membrane</keyword>
<dbReference type="AlphaFoldDB" id="A0A220UHR6"/>
<dbReference type="Pfam" id="PF10882">
    <property type="entry name" value="bPH_5"/>
    <property type="match status" value="1"/>
</dbReference>
<keyword evidence="1" id="KW-0812">Transmembrane</keyword>
<keyword evidence="4" id="KW-1185">Reference proteome</keyword>
<feature type="transmembrane region" description="Helical" evidence="1">
    <location>
        <begin position="41"/>
        <end position="62"/>
    </location>
</feature>
<dbReference type="Proteomes" id="UP000198367">
    <property type="component" value="Chromosome"/>
</dbReference>
<feature type="transmembrane region" description="Helical" evidence="1">
    <location>
        <begin position="16"/>
        <end position="34"/>
    </location>
</feature>
<gene>
    <name evidence="3" type="ORF">CF168_01895</name>
</gene>
<protein>
    <recommendedName>
        <fullName evidence="2">Bacterial Pleckstrin homology domain-containing protein</fullName>
    </recommendedName>
</protein>
<feature type="domain" description="Bacterial Pleckstrin homology" evidence="2">
    <location>
        <begin position="100"/>
        <end position="171"/>
    </location>
</feature>
<reference evidence="3 4" key="1">
    <citation type="submission" date="2017-07" db="EMBL/GenBank/DDBJ databases">
        <title>Phenotypical and genomic characterization of a clinical isolate of Shewanella bicestrii sp. nov. producing an extended-spectrum beta-lactamase and a new oxacillinase variant.</title>
        <authorList>
            <person name="Jousset A.B."/>
            <person name="Bonnin R.A."/>
            <person name="Girlich D."/>
            <person name="Dabos L."/>
            <person name="Potron A."/>
            <person name="Dortet L."/>
            <person name="Glaser P."/>
            <person name="Naas T."/>
        </authorList>
    </citation>
    <scope>NUCLEOTIDE SEQUENCE [LARGE SCALE GENOMIC DNA]</scope>
    <source>
        <strain evidence="3 4">JAB-1</strain>
    </source>
</reference>
<evidence type="ECO:0000259" key="2">
    <source>
        <dbReference type="Pfam" id="PF10882"/>
    </source>
</evidence>
<accession>A0A220UHR6</accession>
<evidence type="ECO:0000313" key="4">
    <source>
        <dbReference type="Proteomes" id="UP000198367"/>
    </source>
</evidence>
<organism evidence="3 4">
    <name type="scientific">Shewanella bicestrii</name>
    <dbReference type="NCBI Taxonomy" id="2018305"/>
    <lineage>
        <taxon>Bacteria</taxon>
        <taxon>Pseudomonadati</taxon>
        <taxon>Pseudomonadota</taxon>
        <taxon>Gammaproteobacteria</taxon>
        <taxon>Alteromonadales</taxon>
        <taxon>Shewanellaceae</taxon>
        <taxon>Shewanella</taxon>
    </lineage>
</organism>
<proteinExistence type="predicted"/>
<dbReference type="KEGG" id="sbj:CF168_01895"/>
<name>A0A220UHR6_9GAMM</name>